<dbReference type="Pfam" id="PF00440">
    <property type="entry name" value="TetR_N"/>
    <property type="match status" value="1"/>
</dbReference>
<evidence type="ECO:0000256" key="2">
    <source>
        <dbReference type="ARBA" id="ARBA00023125"/>
    </source>
</evidence>
<dbReference type="AlphaFoldDB" id="A0A363NV88"/>
<evidence type="ECO:0000256" key="1">
    <source>
        <dbReference type="ARBA" id="ARBA00023015"/>
    </source>
</evidence>
<gene>
    <name evidence="6" type="ORF">DCO56_06710</name>
</gene>
<dbReference type="RefSeq" id="WP_108633003.1">
    <property type="nucleotide sequence ID" value="NZ_DAMCKI010000018.1"/>
</dbReference>
<dbReference type="OrthoDB" id="9789566at2"/>
<organism evidence="6 7">
    <name type="scientific">Sphingobacterium athyrii</name>
    <dbReference type="NCBI Taxonomy" id="2152717"/>
    <lineage>
        <taxon>Bacteria</taxon>
        <taxon>Pseudomonadati</taxon>
        <taxon>Bacteroidota</taxon>
        <taxon>Sphingobacteriia</taxon>
        <taxon>Sphingobacteriales</taxon>
        <taxon>Sphingobacteriaceae</taxon>
        <taxon>Sphingobacterium</taxon>
    </lineage>
</organism>
<feature type="domain" description="HTH tetR-type" evidence="5">
    <location>
        <begin position="5"/>
        <end position="65"/>
    </location>
</feature>
<name>A0A363NV88_9SPHI</name>
<keyword evidence="2 4" id="KW-0238">DNA-binding</keyword>
<keyword evidence="1" id="KW-0805">Transcription regulation</keyword>
<keyword evidence="7" id="KW-1185">Reference proteome</keyword>
<evidence type="ECO:0000259" key="5">
    <source>
        <dbReference type="PROSITE" id="PS50977"/>
    </source>
</evidence>
<dbReference type="EMBL" id="QCXX01000002">
    <property type="protein sequence ID" value="PUV24667.1"/>
    <property type="molecule type" value="Genomic_DNA"/>
</dbReference>
<evidence type="ECO:0000256" key="4">
    <source>
        <dbReference type="PROSITE-ProRule" id="PRU00335"/>
    </source>
</evidence>
<keyword evidence="3" id="KW-0804">Transcription</keyword>
<dbReference type="PROSITE" id="PS50977">
    <property type="entry name" value="HTH_TETR_2"/>
    <property type="match status" value="1"/>
</dbReference>
<dbReference type="SUPFAM" id="SSF46689">
    <property type="entry name" value="Homeodomain-like"/>
    <property type="match status" value="1"/>
</dbReference>
<dbReference type="Gene3D" id="1.10.357.10">
    <property type="entry name" value="Tetracycline Repressor, domain 2"/>
    <property type="match status" value="1"/>
</dbReference>
<evidence type="ECO:0000313" key="7">
    <source>
        <dbReference type="Proteomes" id="UP000250831"/>
    </source>
</evidence>
<reference evidence="6 7" key="1">
    <citation type="submission" date="2018-04" db="EMBL/GenBank/DDBJ databases">
        <title>Sphingobacterium sp. M46 Genome.</title>
        <authorList>
            <person name="Cheng J."/>
            <person name="Li Y."/>
        </authorList>
    </citation>
    <scope>NUCLEOTIDE SEQUENCE [LARGE SCALE GENOMIC DNA]</scope>
    <source>
        <strain evidence="6 7">M46</strain>
    </source>
</reference>
<comment type="caution">
    <text evidence="6">The sequence shown here is derived from an EMBL/GenBank/DDBJ whole genome shotgun (WGS) entry which is preliminary data.</text>
</comment>
<proteinExistence type="predicted"/>
<evidence type="ECO:0000256" key="3">
    <source>
        <dbReference type="ARBA" id="ARBA00023163"/>
    </source>
</evidence>
<dbReference type="PANTHER" id="PTHR47506">
    <property type="entry name" value="TRANSCRIPTIONAL REGULATORY PROTEIN"/>
    <property type="match status" value="1"/>
</dbReference>
<dbReference type="GO" id="GO:0003677">
    <property type="term" value="F:DNA binding"/>
    <property type="evidence" value="ECO:0007669"/>
    <property type="project" value="UniProtKB-UniRule"/>
</dbReference>
<evidence type="ECO:0000313" key="6">
    <source>
        <dbReference type="EMBL" id="PUV24667.1"/>
    </source>
</evidence>
<protein>
    <recommendedName>
        <fullName evidence="5">HTH tetR-type domain-containing protein</fullName>
    </recommendedName>
</protein>
<dbReference type="InterPro" id="IPR001647">
    <property type="entry name" value="HTH_TetR"/>
</dbReference>
<dbReference type="Gene3D" id="1.10.10.60">
    <property type="entry name" value="Homeodomain-like"/>
    <property type="match status" value="1"/>
</dbReference>
<dbReference type="Proteomes" id="UP000250831">
    <property type="component" value="Unassembled WGS sequence"/>
</dbReference>
<dbReference type="PRINTS" id="PR00455">
    <property type="entry name" value="HTHTETR"/>
</dbReference>
<accession>A0A363NV88</accession>
<sequence>MNKKEQVKVRIGQAAMECFERYGLEKTTLDDIAKAVGLNKTSLYYYYKNKEDIFIEVAIREGESFIGALQQSTLKKKGVEHQIAFYLESRLNYYTNVLNMNRVSVESLDKILPRFFELYDAMMVQEKDFLTKLLVQATVQEQLDMEDPDNTASVLINFANALKHSTEQQAILKKQVEIDYTQSLRDTKFLVSLIFKGIRKRG</sequence>
<dbReference type="InterPro" id="IPR009057">
    <property type="entry name" value="Homeodomain-like_sf"/>
</dbReference>
<dbReference type="PANTHER" id="PTHR47506:SF3">
    <property type="entry name" value="HTH-TYPE TRANSCRIPTIONAL REGULATOR LMRA"/>
    <property type="match status" value="1"/>
</dbReference>
<feature type="DNA-binding region" description="H-T-H motif" evidence="4">
    <location>
        <begin position="28"/>
        <end position="47"/>
    </location>
</feature>